<reference evidence="1" key="2">
    <citation type="submission" date="2021-04" db="EMBL/GenBank/DDBJ databases">
        <authorList>
            <person name="Gilroy R."/>
        </authorList>
    </citation>
    <scope>NUCLEOTIDE SEQUENCE</scope>
    <source>
        <strain evidence="1">ChiHjej9B8-1298</strain>
    </source>
</reference>
<dbReference type="Pfam" id="PF07676">
    <property type="entry name" value="PD40"/>
    <property type="match status" value="1"/>
</dbReference>
<sequence length="487" mass="55572">MNNRWILIIVTTLLLAACREEVKNAKVSDSLPPIFPDYTEVTVPVGIAPLNFSAAGESKRLDVVLKGDAGEEMHVQGAYADFDVDEWHRLLEANRGGKLTCSVCIKTEEGWTRYRDFAIYVSDYPLEDYGLTYRKIAPGYEVYSKMGLYERELASFEERALIENTQVPGMCVNCHTPNRTNPAQYVFHVRGAHGGTWVHREGVTEILQAINDSLKGSMVYPYWHPSGRYCAFSTNQTRQGFHVVKDERIEVFDLASDVFVYDAEKHELLLDTLLMTRHYSENSPVFSSDGRTIYYTTALQQHYPTGFRDQKYSLCRIGFDAEKGCFGTQVDTLFSAAKEGKSVSWPRPSYDGRYVMLTLADYGYFSIWHKESDLWLLEVESGRLFPLEGANSQDADSFHNWSAGSHWFVFTSRRENGLYSLLYLSCVDEEGRATKPFLLPQKNPQEYYMNSVYSYNTPDFTSRPVVLDSRAAAKAIESDERVRTVVR</sequence>
<organism evidence="1 2">
    <name type="scientific">Candidatus Bacteroides merdigallinarum</name>
    <dbReference type="NCBI Taxonomy" id="2838473"/>
    <lineage>
        <taxon>Bacteria</taxon>
        <taxon>Pseudomonadati</taxon>
        <taxon>Bacteroidota</taxon>
        <taxon>Bacteroidia</taxon>
        <taxon>Bacteroidales</taxon>
        <taxon>Bacteroidaceae</taxon>
        <taxon>Bacteroides</taxon>
    </lineage>
</organism>
<dbReference type="InterPro" id="IPR011659">
    <property type="entry name" value="WD40"/>
</dbReference>
<proteinExistence type="predicted"/>
<evidence type="ECO:0000313" key="2">
    <source>
        <dbReference type="Proteomes" id="UP000824028"/>
    </source>
</evidence>
<dbReference type="SUPFAM" id="SSF82171">
    <property type="entry name" value="DPP6 N-terminal domain-like"/>
    <property type="match status" value="1"/>
</dbReference>
<accession>A0A9D2E947</accession>
<dbReference type="Proteomes" id="UP000824028">
    <property type="component" value="Unassembled WGS sequence"/>
</dbReference>
<name>A0A9D2E947_9BACE</name>
<evidence type="ECO:0000313" key="1">
    <source>
        <dbReference type="EMBL" id="HIZ33269.1"/>
    </source>
</evidence>
<reference evidence="1" key="1">
    <citation type="journal article" date="2021" name="PeerJ">
        <title>Extensive microbial diversity within the chicken gut microbiome revealed by metagenomics and culture.</title>
        <authorList>
            <person name="Gilroy R."/>
            <person name="Ravi A."/>
            <person name="Getino M."/>
            <person name="Pursley I."/>
            <person name="Horton D.L."/>
            <person name="Alikhan N.F."/>
            <person name="Baker D."/>
            <person name="Gharbi K."/>
            <person name="Hall N."/>
            <person name="Watson M."/>
            <person name="Adriaenssens E.M."/>
            <person name="Foster-Nyarko E."/>
            <person name="Jarju S."/>
            <person name="Secka A."/>
            <person name="Antonio M."/>
            <person name="Oren A."/>
            <person name="Chaudhuri R.R."/>
            <person name="La Ragione R."/>
            <person name="Hildebrand F."/>
            <person name="Pallen M.J."/>
        </authorList>
    </citation>
    <scope>NUCLEOTIDE SEQUENCE</scope>
    <source>
        <strain evidence="1">ChiHjej9B8-1298</strain>
    </source>
</reference>
<dbReference type="InterPro" id="IPR011042">
    <property type="entry name" value="6-blade_b-propeller_TolB-like"/>
</dbReference>
<comment type="caution">
    <text evidence="1">The sequence shown here is derived from an EMBL/GenBank/DDBJ whole genome shotgun (WGS) entry which is preliminary data.</text>
</comment>
<dbReference type="PROSITE" id="PS51257">
    <property type="entry name" value="PROKAR_LIPOPROTEIN"/>
    <property type="match status" value="1"/>
</dbReference>
<dbReference type="Gene3D" id="2.120.10.30">
    <property type="entry name" value="TolB, C-terminal domain"/>
    <property type="match status" value="1"/>
</dbReference>
<dbReference type="EMBL" id="DXBX01000055">
    <property type="protein sequence ID" value="HIZ33269.1"/>
    <property type="molecule type" value="Genomic_DNA"/>
</dbReference>
<protein>
    <submittedName>
        <fullName evidence="1">Uncharacterized protein</fullName>
    </submittedName>
</protein>
<gene>
    <name evidence="1" type="ORF">H9814_07005</name>
</gene>
<dbReference type="AlphaFoldDB" id="A0A9D2E947"/>